<accession>A0A1X0S8P3</accession>
<protein>
    <submittedName>
        <fullName evidence="1">Uncharacterized protein</fullName>
    </submittedName>
</protein>
<evidence type="ECO:0000313" key="1">
    <source>
        <dbReference type="EMBL" id="ORE20508.1"/>
    </source>
</evidence>
<sequence length="129" mass="14445">MTLFASKNNIQRGSRSVRLRHVLKRIEGSSCSNSRISDTGNTVYAFVCAIPGNDYAEVRILNHLWNMYSNKNNVLHHLFSSPIPRLSLVGVAQHQALCDVCSSIFVNNAALSFTSVYFFPGSWGMKFML</sequence>
<organism evidence="1 2">
    <name type="scientific">Rhizopus microsporus</name>
    <dbReference type="NCBI Taxonomy" id="58291"/>
    <lineage>
        <taxon>Eukaryota</taxon>
        <taxon>Fungi</taxon>
        <taxon>Fungi incertae sedis</taxon>
        <taxon>Mucoromycota</taxon>
        <taxon>Mucoromycotina</taxon>
        <taxon>Mucoromycetes</taxon>
        <taxon>Mucorales</taxon>
        <taxon>Mucorineae</taxon>
        <taxon>Rhizopodaceae</taxon>
        <taxon>Rhizopus</taxon>
    </lineage>
</organism>
<dbReference type="AlphaFoldDB" id="A0A1X0S8P3"/>
<proteinExistence type="predicted"/>
<reference evidence="1 2" key="1">
    <citation type="journal article" date="2016" name="Proc. Natl. Acad. Sci. U.S.A.">
        <title>Lipid metabolic changes in an early divergent fungus govern the establishment of a mutualistic symbiosis with endobacteria.</title>
        <authorList>
            <person name="Lastovetsky O.A."/>
            <person name="Gaspar M.L."/>
            <person name="Mondo S.J."/>
            <person name="LaButti K.M."/>
            <person name="Sandor L."/>
            <person name="Grigoriev I.V."/>
            <person name="Henry S.A."/>
            <person name="Pawlowska T.E."/>
        </authorList>
    </citation>
    <scope>NUCLEOTIDE SEQUENCE [LARGE SCALE GENOMIC DNA]</scope>
    <source>
        <strain evidence="1 2">ATCC 11559</strain>
    </source>
</reference>
<dbReference type="Proteomes" id="UP000242381">
    <property type="component" value="Unassembled WGS sequence"/>
</dbReference>
<gene>
    <name evidence="1" type="ORF">BCV71DRAFT_254204</name>
</gene>
<evidence type="ECO:0000313" key="2">
    <source>
        <dbReference type="Proteomes" id="UP000242381"/>
    </source>
</evidence>
<name>A0A1X0S8P3_RHIZD</name>
<dbReference type="EMBL" id="KV921293">
    <property type="protein sequence ID" value="ORE20508.1"/>
    <property type="molecule type" value="Genomic_DNA"/>
</dbReference>